<organism evidence="2 3">
    <name type="scientific">Murinocardiopsis flavida</name>
    <dbReference type="NCBI Taxonomy" id="645275"/>
    <lineage>
        <taxon>Bacteria</taxon>
        <taxon>Bacillati</taxon>
        <taxon>Actinomycetota</taxon>
        <taxon>Actinomycetes</taxon>
        <taxon>Streptosporangiales</taxon>
        <taxon>Nocardiopsidaceae</taxon>
        <taxon>Murinocardiopsis</taxon>
    </lineage>
</organism>
<proteinExistence type="predicted"/>
<sequence>MNIPAAPETPPSGQPRLAAPGHALDNSSSRFSPGSPDSAEIPWLHAAGSLTVELHSRGLAARTDPAVGAVNAIGGGPAHRVQQAVLRPHRGRLWWWLRHPGESGPALCPLTPAADPAGAARRIVRLLAA</sequence>
<accession>A0A2P8DLK8</accession>
<dbReference type="EMBL" id="PYGA01000006">
    <property type="protein sequence ID" value="PSK98077.1"/>
    <property type="molecule type" value="Genomic_DNA"/>
</dbReference>
<dbReference type="RefSeq" id="WP_245928717.1">
    <property type="nucleotide sequence ID" value="NZ_PYGA01000006.1"/>
</dbReference>
<feature type="compositionally biased region" description="Low complexity" evidence="1">
    <location>
        <begin position="27"/>
        <end position="38"/>
    </location>
</feature>
<name>A0A2P8DLK8_9ACTN</name>
<evidence type="ECO:0000313" key="2">
    <source>
        <dbReference type="EMBL" id="PSK98077.1"/>
    </source>
</evidence>
<keyword evidence="3" id="KW-1185">Reference proteome</keyword>
<dbReference type="Proteomes" id="UP000240542">
    <property type="component" value="Unassembled WGS sequence"/>
</dbReference>
<evidence type="ECO:0000256" key="1">
    <source>
        <dbReference type="SAM" id="MobiDB-lite"/>
    </source>
</evidence>
<feature type="region of interest" description="Disordered" evidence="1">
    <location>
        <begin position="1"/>
        <end position="40"/>
    </location>
</feature>
<evidence type="ECO:0000313" key="3">
    <source>
        <dbReference type="Proteomes" id="UP000240542"/>
    </source>
</evidence>
<gene>
    <name evidence="2" type="ORF">CLV63_106125</name>
</gene>
<protein>
    <submittedName>
        <fullName evidence="2">Uncharacterized protein</fullName>
    </submittedName>
</protein>
<dbReference type="AlphaFoldDB" id="A0A2P8DLK8"/>
<reference evidence="2 3" key="1">
    <citation type="submission" date="2018-03" db="EMBL/GenBank/DDBJ databases">
        <title>Genomic Encyclopedia of Archaeal and Bacterial Type Strains, Phase II (KMG-II): from individual species to whole genera.</title>
        <authorList>
            <person name="Goeker M."/>
        </authorList>
    </citation>
    <scope>NUCLEOTIDE SEQUENCE [LARGE SCALE GENOMIC DNA]</scope>
    <source>
        <strain evidence="2 3">DSM 45312</strain>
    </source>
</reference>
<comment type="caution">
    <text evidence="2">The sequence shown here is derived from an EMBL/GenBank/DDBJ whole genome shotgun (WGS) entry which is preliminary data.</text>
</comment>